<dbReference type="STRING" id="1429867.A0A0G4NWN1"/>
<reference evidence="3 4" key="1">
    <citation type="journal article" date="2014" name="Nat. Commun.">
        <title>Multiple recent horizontal transfers of a large genomic region in cheese making fungi.</title>
        <authorList>
            <person name="Cheeseman K."/>
            <person name="Ropars J."/>
            <person name="Renault P."/>
            <person name="Dupont J."/>
            <person name="Gouzy J."/>
            <person name="Branca A."/>
            <person name="Abraham A.L."/>
            <person name="Ceppi M."/>
            <person name="Conseiller E."/>
            <person name="Debuchy R."/>
            <person name="Malagnac F."/>
            <person name="Goarin A."/>
            <person name="Silar P."/>
            <person name="Lacoste S."/>
            <person name="Sallet E."/>
            <person name="Bensimon A."/>
            <person name="Giraud T."/>
            <person name="Brygoo Y."/>
        </authorList>
    </citation>
    <scope>NUCLEOTIDE SEQUENCE [LARGE SCALE GENOMIC DNA]</scope>
    <source>
        <strain evidence="4">FM 013</strain>
    </source>
</reference>
<dbReference type="PANTHER" id="PTHR33119">
    <property type="entry name" value="IFI3P"/>
    <property type="match status" value="1"/>
</dbReference>
<organism evidence="3 4">
    <name type="scientific">Penicillium camemberti (strain FM 013)</name>
    <dbReference type="NCBI Taxonomy" id="1429867"/>
    <lineage>
        <taxon>Eukaryota</taxon>
        <taxon>Fungi</taxon>
        <taxon>Dikarya</taxon>
        <taxon>Ascomycota</taxon>
        <taxon>Pezizomycotina</taxon>
        <taxon>Eurotiomycetes</taxon>
        <taxon>Eurotiomycetidae</taxon>
        <taxon>Eurotiales</taxon>
        <taxon>Aspergillaceae</taxon>
        <taxon>Penicillium</taxon>
    </lineage>
</organism>
<dbReference type="InterPro" id="IPR049192">
    <property type="entry name" value="DUF4246_C"/>
</dbReference>
<dbReference type="InterPro" id="IPR049207">
    <property type="entry name" value="DUF4246_N"/>
</dbReference>
<feature type="domain" description="DUF4246" evidence="2">
    <location>
        <begin position="102"/>
        <end position="167"/>
    </location>
</feature>
<evidence type="ECO:0000313" key="3">
    <source>
        <dbReference type="EMBL" id="CRL18513.1"/>
    </source>
</evidence>
<dbReference type="InterPro" id="IPR025340">
    <property type="entry name" value="DUF4246"/>
</dbReference>
<gene>
    <name evidence="3" type="ORF">PCAMFM013_S002g000383</name>
</gene>
<dbReference type="EMBL" id="HG793135">
    <property type="protein sequence ID" value="CRL18513.1"/>
    <property type="molecule type" value="Genomic_DNA"/>
</dbReference>
<sequence>MSLRTPALGNNPLELIVQLFNLGAQPLHIIFGHIPPSTTHANIILICIPVRRCSPIRKVQRYLTPYGVLGSLYIESPVCNKTVSPNVKPQQHRWSTPGPWIGPIPLNYELPPKARFAHGLVEYRNLPRLTKREMAMLRMMQHITENPGWDQALLGPDETQLTQWRQEAVATEEFLISAPAWDWCIAELRDKAQAWKETGRLLVFDSSSAVCQANVPLLQKDIQTEIGRLGTQASQDSPLVDPSQFPLVYDRSPVLIEGRRVWMTPGF</sequence>
<accession>A0A0G4NWN1</accession>
<protein>
    <submittedName>
        <fullName evidence="3">Str. FM013</fullName>
    </submittedName>
</protein>
<proteinExistence type="predicted"/>
<evidence type="ECO:0000313" key="4">
    <source>
        <dbReference type="Proteomes" id="UP000053732"/>
    </source>
</evidence>
<feature type="domain" description="DUF4246" evidence="1">
    <location>
        <begin position="180"/>
        <end position="258"/>
    </location>
</feature>
<dbReference type="Pfam" id="PF14033">
    <property type="entry name" value="DUF4246"/>
    <property type="match status" value="1"/>
</dbReference>
<dbReference type="Proteomes" id="UP000053732">
    <property type="component" value="Unassembled WGS sequence"/>
</dbReference>
<evidence type="ECO:0000259" key="1">
    <source>
        <dbReference type="Pfam" id="PF14033"/>
    </source>
</evidence>
<evidence type="ECO:0000259" key="2">
    <source>
        <dbReference type="Pfam" id="PF21666"/>
    </source>
</evidence>
<keyword evidence="4" id="KW-1185">Reference proteome</keyword>
<name>A0A0G4NWN1_PENC3</name>
<dbReference type="AlphaFoldDB" id="A0A0G4NWN1"/>
<dbReference type="PANTHER" id="PTHR33119:SF1">
    <property type="entry name" value="FE2OG DIOXYGENASE DOMAIN-CONTAINING PROTEIN"/>
    <property type="match status" value="1"/>
</dbReference>
<dbReference type="Pfam" id="PF21666">
    <property type="entry name" value="DUF4246_N"/>
    <property type="match status" value="1"/>
</dbReference>